<dbReference type="EMBL" id="DTAU01000067">
    <property type="protein sequence ID" value="HFQ78787.1"/>
    <property type="molecule type" value="Genomic_DNA"/>
</dbReference>
<dbReference type="PANTHER" id="PTHR40517">
    <property type="entry name" value="METAL-DEPENDENT PHOSPHOHYDROLASE, HD SUPERFAMILY-RELATED"/>
    <property type="match status" value="1"/>
</dbReference>
<dbReference type="InterPro" id="IPR003607">
    <property type="entry name" value="HD/PDEase_dom"/>
</dbReference>
<organism evidence="2">
    <name type="scientific">Ignisphaera aggregans</name>
    <dbReference type="NCBI Taxonomy" id="334771"/>
    <lineage>
        <taxon>Archaea</taxon>
        <taxon>Thermoproteota</taxon>
        <taxon>Thermoprotei</taxon>
        <taxon>Desulfurococcales</taxon>
        <taxon>Desulfurococcaceae</taxon>
        <taxon>Ignisphaera</taxon>
    </lineage>
</organism>
<feature type="domain" description="HD" evidence="1">
    <location>
        <begin position="53"/>
        <end position="177"/>
    </location>
</feature>
<name>A0A832AWG5_9CREN</name>
<reference evidence="2" key="1">
    <citation type="journal article" date="2020" name="mSystems">
        <title>Genome- and Community-Level Interaction Insights into Carbon Utilization and Element Cycling Functions of Hydrothermarchaeota in Hydrothermal Sediment.</title>
        <authorList>
            <person name="Zhou Z."/>
            <person name="Liu Y."/>
            <person name="Xu W."/>
            <person name="Pan J."/>
            <person name="Luo Z.H."/>
            <person name="Li M."/>
        </authorList>
    </citation>
    <scope>NUCLEOTIDE SEQUENCE</scope>
    <source>
        <strain evidence="2">SpSt-629</strain>
    </source>
</reference>
<proteinExistence type="predicted"/>
<comment type="caution">
    <text evidence="2">The sequence shown here is derived from an EMBL/GenBank/DDBJ whole genome shotgun (WGS) entry which is preliminary data.</text>
</comment>
<dbReference type="SMART" id="SM00471">
    <property type="entry name" value="HDc"/>
    <property type="match status" value="1"/>
</dbReference>
<dbReference type="PROSITE" id="PS51831">
    <property type="entry name" value="HD"/>
    <property type="match status" value="1"/>
</dbReference>
<accession>A0A832AWG5</accession>
<dbReference type="SUPFAM" id="SSF109604">
    <property type="entry name" value="HD-domain/PDEase-like"/>
    <property type="match status" value="1"/>
</dbReference>
<gene>
    <name evidence="2" type="ORF">ENT99_03675</name>
</gene>
<dbReference type="AlphaFoldDB" id="A0A832AWG5"/>
<protein>
    <submittedName>
        <fullName evidence="2">HD domain-containing protein</fullName>
    </submittedName>
</protein>
<dbReference type="Gene3D" id="1.10.3210.10">
    <property type="entry name" value="Hypothetical protein af1432"/>
    <property type="match status" value="1"/>
</dbReference>
<dbReference type="InterPro" id="IPR039967">
    <property type="entry name" value="MJ1020-like"/>
</dbReference>
<dbReference type="CDD" id="cd00077">
    <property type="entry name" value="HDc"/>
    <property type="match status" value="1"/>
</dbReference>
<evidence type="ECO:0000313" key="2">
    <source>
        <dbReference type="EMBL" id="HFQ78787.1"/>
    </source>
</evidence>
<sequence length="262" mass="29735">MVTVSSQLIYKHVETSSLLRSAFRMLEEDDEVLELLKMSNIMAVTRLRYNDHGIVHARIVAGVALELVDILIRNNIELTTMRDGTTRNVDEAKLVVLFAAYFHDIGNAIHRANHEFLGALLAKDILNRLLPKLGFVDRRLIAIRQEIMHAIYATEYSVRCLTTECGVVKIGDGLDMAEGRARVPYKLGKLDMHAVSAITIKRVEVEQGTEKPIKIVMHMDEYAGLFQLEEVLLPKVKTSGLDKYVEIYIAIPTRFTKIYPRE</sequence>
<evidence type="ECO:0000259" key="1">
    <source>
        <dbReference type="PROSITE" id="PS51831"/>
    </source>
</evidence>
<dbReference type="InterPro" id="IPR006674">
    <property type="entry name" value="HD_domain"/>
</dbReference>
<dbReference type="PANTHER" id="PTHR40517:SF1">
    <property type="entry name" value="METAL-DEPENDENT PHOSPHOHYDROLASE, HD SUPERFAMILY-RELATED"/>
    <property type="match status" value="1"/>
</dbReference>
<dbReference type="Pfam" id="PF01966">
    <property type="entry name" value="HD"/>
    <property type="match status" value="1"/>
</dbReference>